<evidence type="ECO:0000256" key="8">
    <source>
        <dbReference type="ARBA" id="ARBA00023002"/>
    </source>
</evidence>
<keyword evidence="4" id="KW-0285">Flavoprotein</keyword>
<dbReference type="InterPro" id="IPR023173">
    <property type="entry name" value="NADPH_Cyt_P450_Rdtase_alpha"/>
</dbReference>
<comment type="caution">
    <text evidence="12">The sequence shown here is derived from an EMBL/GenBank/DDBJ whole genome shotgun (WGS) entry which is preliminary data.</text>
</comment>
<dbReference type="CDD" id="cd06199">
    <property type="entry name" value="SiR"/>
    <property type="match status" value="1"/>
</dbReference>
<proteinExistence type="predicted"/>
<dbReference type="InterPro" id="IPR001709">
    <property type="entry name" value="Flavoprot_Pyr_Nucl_cyt_Rdtase"/>
</dbReference>
<dbReference type="GO" id="GO:0010181">
    <property type="term" value="F:FMN binding"/>
    <property type="evidence" value="ECO:0007669"/>
    <property type="project" value="TreeGrafter"/>
</dbReference>
<sequence length="373" mass="41736">MSTAVVYNRKNPFLARLSRMEILTKAGSSKDTRHFEIDLSGSGIEYEPGDSLAVQAQNDPELVRSLIDLIGATPDQMVGEKTLSEVLLHEMTITEPGGKLLDAIKAEAPGSSFEATMGDPVRKAEYLHGRDVLDILGEHPEISLTPETLLPLLKPLQVRLYSISSSLRACPEQVHLTVATVKYESHGRERGGVASTWFAHRLEDHTQIPVYIQPNKRFRLPAPESEAPVIFCGPGTGVAPFRAFVQERAVTKAKGKAWLFFGEQHQSSEFFYEEEWNEALKNGALSKLSTAFSRDQAHKIYVQHKMIEEGAEFWKWLDEGGIFYVCGDKTRMAADVDAALHQIIEKHGGKTGEEAKAYVEAMKKEHRYHRDVY</sequence>
<dbReference type="Pfam" id="PF00667">
    <property type="entry name" value="FAD_binding_1"/>
    <property type="match status" value="2"/>
</dbReference>
<evidence type="ECO:0000256" key="4">
    <source>
        <dbReference type="ARBA" id="ARBA00022630"/>
    </source>
</evidence>
<dbReference type="SUPFAM" id="SSF52343">
    <property type="entry name" value="Ferredoxin reductase-like, C-terminal NADP-linked domain"/>
    <property type="match status" value="1"/>
</dbReference>
<evidence type="ECO:0000256" key="6">
    <source>
        <dbReference type="ARBA" id="ARBA00022827"/>
    </source>
</evidence>
<keyword evidence="9" id="KW-0028">Amino-acid biosynthesis</keyword>
<dbReference type="NCBIfam" id="NF004859">
    <property type="entry name" value="PRK06214.1"/>
    <property type="match status" value="1"/>
</dbReference>
<name>A0A2S8SS55_9BACT</name>
<dbReference type="InterPro" id="IPR017927">
    <property type="entry name" value="FAD-bd_FR_type"/>
</dbReference>
<keyword evidence="7" id="KW-0521">NADP</keyword>
<dbReference type="EC" id="1.8.1.2" evidence="3"/>
<organism evidence="12 13">
    <name type="scientific">Abditibacterium utsteinense</name>
    <dbReference type="NCBI Taxonomy" id="1960156"/>
    <lineage>
        <taxon>Bacteria</taxon>
        <taxon>Pseudomonadati</taxon>
        <taxon>Abditibacteriota</taxon>
        <taxon>Abditibacteriia</taxon>
        <taxon>Abditibacteriales</taxon>
        <taxon>Abditibacteriaceae</taxon>
        <taxon>Abditibacterium</taxon>
    </lineage>
</organism>
<comment type="catalytic activity">
    <reaction evidence="10">
        <text>hydrogen sulfide + 3 NADP(+) + 3 H2O = sulfite + 3 NADPH + 4 H(+)</text>
        <dbReference type="Rhea" id="RHEA:13801"/>
        <dbReference type="ChEBI" id="CHEBI:15377"/>
        <dbReference type="ChEBI" id="CHEBI:15378"/>
        <dbReference type="ChEBI" id="CHEBI:17359"/>
        <dbReference type="ChEBI" id="CHEBI:29919"/>
        <dbReference type="ChEBI" id="CHEBI:57783"/>
        <dbReference type="ChEBI" id="CHEBI:58349"/>
        <dbReference type="EC" id="1.8.1.2"/>
    </reaction>
</comment>
<keyword evidence="13" id="KW-1185">Reference proteome</keyword>
<dbReference type="GO" id="GO:0005829">
    <property type="term" value="C:cytosol"/>
    <property type="evidence" value="ECO:0007669"/>
    <property type="project" value="TreeGrafter"/>
</dbReference>
<dbReference type="FunFam" id="3.40.50.80:FF:000001">
    <property type="entry name" value="NADPH--cytochrome P450 reductase 1"/>
    <property type="match status" value="1"/>
</dbReference>
<dbReference type="EMBL" id="NIGF01000010">
    <property type="protein sequence ID" value="PQV63630.1"/>
    <property type="molecule type" value="Genomic_DNA"/>
</dbReference>
<dbReference type="Proteomes" id="UP000237684">
    <property type="component" value="Unassembled WGS sequence"/>
</dbReference>
<reference evidence="12 13" key="1">
    <citation type="journal article" date="2018" name="Syst. Appl. Microbiol.">
        <title>Abditibacterium utsteinense sp. nov., the first cultivated member of candidate phylum FBP, isolated from ice-free Antarctic soil samples.</title>
        <authorList>
            <person name="Tahon G."/>
            <person name="Tytgat B."/>
            <person name="Lebbe L."/>
            <person name="Carlier A."/>
            <person name="Willems A."/>
        </authorList>
    </citation>
    <scope>NUCLEOTIDE SEQUENCE [LARGE SCALE GENOMIC DNA]</scope>
    <source>
        <strain evidence="12 13">LMG 29911</strain>
    </source>
</reference>
<accession>A0A2S8SS55</accession>
<dbReference type="PROSITE" id="PS51384">
    <property type="entry name" value="FAD_FR"/>
    <property type="match status" value="1"/>
</dbReference>
<comment type="cofactor">
    <cofactor evidence="1">
        <name>FMN</name>
        <dbReference type="ChEBI" id="CHEBI:58210"/>
    </cofactor>
</comment>
<gene>
    <name evidence="12" type="ORF">B1R32_11096</name>
</gene>
<dbReference type="OrthoDB" id="9789468at2"/>
<feature type="domain" description="FAD-binding FR-type" evidence="11">
    <location>
        <begin position="10"/>
        <end position="221"/>
    </location>
</feature>
<evidence type="ECO:0000313" key="13">
    <source>
        <dbReference type="Proteomes" id="UP000237684"/>
    </source>
</evidence>
<keyword evidence="5" id="KW-0288">FMN</keyword>
<keyword evidence="8" id="KW-0560">Oxidoreductase</keyword>
<evidence type="ECO:0000256" key="1">
    <source>
        <dbReference type="ARBA" id="ARBA00001917"/>
    </source>
</evidence>
<evidence type="ECO:0000256" key="9">
    <source>
        <dbReference type="ARBA" id="ARBA00023192"/>
    </source>
</evidence>
<dbReference type="PANTHER" id="PTHR19384">
    <property type="entry name" value="NITRIC OXIDE SYNTHASE-RELATED"/>
    <property type="match status" value="1"/>
</dbReference>
<dbReference type="Gene3D" id="2.40.30.10">
    <property type="entry name" value="Translation factors"/>
    <property type="match status" value="1"/>
</dbReference>
<comment type="cofactor">
    <cofactor evidence="2">
        <name>FAD</name>
        <dbReference type="ChEBI" id="CHEBI:57692"/>
    </cofactor>
</comment>
<evidence type="ECO:0000256" key="10">
    <source>
        <dbReference type="ARBA" id="ARBA00052219"/>
    </source>
</evidence>
<dbReference type="PRINTS" id="PR00371">
    <property type="entry name" value="FPNCR"/>
</dbReference>
<protein>
    <recommendedName>
        <fullName evidence="3">assimilatory sulfite reductase (NADPH)</fullName>
        <ecNumber evidence="3">1.8.1.2</ecNumber>
    </recommendedName>
</protein>
<dbReference type="PANTHER" id="PTHR19384:SF128">
    <property type="entry name" value="NADPH OXIDOREDUCTASE A"/>
    <property type="match status" value="1"/>
</dbReference>
<dbReference type="AlphaFoldDB" id="A0A2S8SS55"/>
<dbReference type="InterPro" id="IPR039261">
    <property type="entry name" value="FNR_nucleotide-bd"/>
</dbReference>
<evidence type="ECO:0000256" key="7">
    <source>
        <dbReference type="ARBA" id="ARBA00022857"/>
    </source>
</evidence>
<keyword evidence="9" id="KW-0198">Cysteine biosynthesis</keyword>
<dbReference type="InterPro" id="IPR017938">
    <property type="entry name" value="Riboflavin_synthase-like_b-brl"/>
</dbReference>
<evidence type="ECO:0000256" key="2">
    <source>
        <dbReference type="ARBA" id="ARBA00001974"/>
    </source>
</evidence>
<dbReference type="SUPFAM" id="SSF63380">
    <property type="entry name" value="Riboflavin synthase domain-like"/>
    <property type="match status" value="1"/>
</dbReference>
<dbReference type="Gene3D" id="3.40.50.80">
    <property type="entry name" value="Nucleotide-binding domain of ferredoxin-NADP reductase (FNR) module"/>
    <property type="match status" value="1"/>
</dbReference>
<dbReference type="GO" id="GO:0050660">
    <property type="term" value="F:flavin adenine dinucleotide binding"/>
    <property type="evidence" value="ECO:0007669"/>
    <property type="project" value="TreeGrafter"/>
</dbReference>
<dbReference type="InterPro" id="IPR001433">
    <property type="entry name" value="OxRdtase_FAD/NAD-bd"/>
</dbReference>
<dbReference type="RefSeq" id="WP_105484043.1">
    <property type="nucleotide sequence ID" value="NZ_NIGF01000010.1"/>
</dbReference>
<dbReference type="GO" id="GO:0004783">
    <property type="term" value="F:sulfite reductase (NADPH) activity"/>
    <property type="evidence" value="ECO:0007669"/>
    <property type="project" value="UniProtKB-EC"/>
</dbReference>
<keyword evidence="6" id="KW-0274">FAD</keyword>
<evidence type="ECO:0000259" key="11">
    <source>
        <dbReference type="PROSITE" id="PS51384"/>
    </source>
</evidence>
<dbReference type="Pfam" id="PF00175">
    <property type="entry name" value="NAD_binding_1"/>
    <property type="match status" value="1"/>
</dbReference>
<evidence type="ECO:0000256" key="5">
    <source>
        <dbReference type="ARBA" id="ARBA00022643"/>
    </source>
</evidence>
<dbReference type="InParanoid" id="A0A2S8SS55"/>
<dbReference type="GO" id="GO:0019344">
    <property type="term" value="P:cysteine biosynthetic process"/>
    <property type="evidence" value="ECO:0007669"/>
    <property type="project" value="UniProtKB-KW"/>
</dbReference>
<dbReference type="InterPro" id="IPR003097">
    <property type="entry name" value="CysJ-like_FAD-binding"/>
</dbReference>
<evidence type="ECO:0000313" key="12">
    <source>
        <dbReference type="EMBL" id="PQV63630.1"/>
    </source>
</evidence>
<evidence type="ECO:0000256" key="3">
    <source>
        <dbReference type="ARBA" id="ARBA00012604"/>
    </source>
</evidence>
<dbReference type="Gene3D" id="1.20.990.10">
    <property type="entry name" value="NADPH-cytochrome p450 Reductase, Chain A, domain 3"/>
    <property type="match status" value="1"/>
</dbReference>